<sequence>MNDEERDRDAESNEDRARHNAMERSRRDQIKYSYIGLRDALPDLRGTKASRVQILSKAADYIYAMRCKNAANRRDIEELKNHNKYLALQIRKKIMAMNKAKPTNELDNSSSSKLIKFASWSTVSAE</sequence>
<protein>
    <submittedName>
        <fullName evidence="1">Uncharacterized protein</fullName>
    </submittedName>
</protein>
<keyword evidence="2" id="KW-1185">Reference proteome</keyword>
<reference evidence="1" key="1">
    <citation type="submission" date="2020-05" db="EMBL/GenBank/DDBJ databases">
        <title>Large-scale comparative analyses of tick genomes elucidate their genetic diversity and vector capacities.</title>
        <authorList>
            <person name="Jia N."/>
            <person name="Wang J."/>
            <person name="Shi W."/>
            <person name="Du L."/>
            <person name="Sun Y."/>
            <person name="Zhan W."/>
            <person name="Jiang J."/>
            <person name="Wang Q."/>
            <person name="Zhang B."/>
            <person name="Ji P."/>
            <person name="Sakyi L.B."/>
            <person name="Cui X."/>
            <person name="Yuan T."/>
            <person name="Jiang B."/>
            <person name="Yang W."/>
            <person name="Lam T.T.-Y."/>
            <person name="Chang Q."/>
            <person name="Ding S."/>
            <person name="Wang X."/>
            <person name="Zhu J."/>
            <person name="Ruan X."/>
            <person name="Zhao L."/>
            <person name="Wei J."/>
            <person name="Que T."/>
            <person name="Du C."/>
            <person name="Cheng J."/>
            <person name="Dai P."/>
            <person name="Han X."/>
            <person name="Huang E."/>
            <person name="Gao Y."/>
            <person name="Liu J."/>
            <person name="Shao H."/>
            <person name="Ye R."/>
            <person name="Li L."/>
            <person name="Wei W."/>
            <person name="Wang X."/>
            <person name="Wang C."/>
            <person name="Yang T."/>
            <person name="Huo Q."/>
            <person name="Li W."/>
            <person name="Guo W."/>
            <person name="Chen H."/>
            <person name="Zhou L."/>
            <person name="Ni X."/>
            <person name="Tian J."/>
            <person name="Zhou Y."/>
            <person name="Sheng Y."/>
            <person name="Liu T."/>
            <person name="Pan Y."/>
            <person name="Xia L."/>
            <person name="Li J."/>
            <person name="Zhao F."/>
            <person name="Cao W."/>
        </authorList>
    </citation>
    <scope>NUCLEOTIDE SEQUENCE</scope>
    <source>
        <strain evidence="1">Dsil-2018</strain>
    </source>
</reference>
<comment type="caution">
    <text evidence="1">The sequence shown here is derived from an EMBL/GenBank/DDBJ whole genome shotgun (WGS) entry which is preliminary data.</text>
</comment>
<proteinExistence type="predicted"/>
<organism evidence="1 2">
    <name type="scientific">Dermacentor silvarum</name>
    <name type="common">Tick</name>
    <dbReference type="NCBI Taxonomy" id="543639"/>
    <lineage>
        <taxon>Eukaryota</taxon>
        <taxon>Metazoa</taxon>
        <taxon>Ecdysozoa</taxon>
        <taxon>Arthropoda</taxon>
        <taxon>Chelicerata</taxon>
        <taxon>Arachnida</taxon>
        <taxon>Acari</taxon>
        <taxon>Parasitiformes</taxon>
        <taxon>Ixodida</taxon>
        <taxon>Ixodoidea</taxon>
        <taxon>Ixodidae</taxon>
        <taxon>Rhipicephalinae</taxon>
        <taxon>Dermacentor</taxon>
    </lineage>
</organism>
<dbReference type="Proteomes" id="UP000821865">
    <property type="component" value="Chromosome 1"/>
</dbReference>
<gene>
    <name evidence="1" type="ORF">HPB49_024382</name>
</gene>
<evidence type="ECO:0000313" key="2">
    <source>
        <dbReference type="Proteomes" id="UP000821865"/>
    </source>
</evidence>
<name>A0ACB8E4A0_DERSI</name>
<evidence type="ECO:0000313" key="1">
    <source>
        <dbReference type="EMBL" id="KAH7981468.1"/>
    </source>
</evidence>
<accession>A0ACB8E4A0</accession>
<dbReference type="EMBL" id="CM023470">
    <property type="protein sequence ID" value="KAH7981468.1"/>
    <property type="molecule type" value="Genomic_DNA"/>
</dbReference>